<proteinExistence type="predicted"/>
<dbReference type="EMBL" id="AFZF02000009">
    <property type="protein sequence ID" value="EHL18510.1"/>
    <property type="molecule type" value="Genomic_DNA"/>
</dbReference>
<organism evidence="2 3">
    <name type="scientific">Peptoanaerobacter stomatis</name>
    <dbReference type="NCBI Taxonomy" id="796937"/>
    <lineage>
        <taxon>Bacteria</taxon>
        <taxon>Bacillati</taxon>
        <taxon>Bacillota</taxon>
        <taxon>Clostridia</taxon>
        <taxon>Peptostreptococcales</taxon>
        <taxon>Filifactoraceae</taxon>
        <taxon>Peptoanaerobacter</taxon>
    </lineage>
</organism>
<evidence type="ECO:0000313" key="3">
    <source>
        <dbReference type="Proteomes" id="UP000017818"/>
    </source>
</evidence>
<comment type="caution">
    <text evidence="2">The sequence shown here is derived from an EMBL/GenBank/DDBJ whole genome shotgun (WGS) entry which is preliminary data.</text>
</comment>
<keyword evidence="1" id="KW-0175">Coiled coil</keyword>
<feature type="coiled-coil region" evidence="1">
    <location>
        <begin position="91"/>
        <end position="125"/>
    </location>
</feature>
<gene>
    <name evidence="2" type="ORF">HMPREF9630_00235</name>
</gene>
<sequence length="126" mass="14976">MKLNNCQELLIKMQEVIEKIEEISITEIEVLGARIDKFKKATRAEIHIHTSLSTALSTIEQIARIWGEHIQKENTEHYIEYSILIDEQIKIFILEKRSKDVYKELQELREENIRLKQEIEESKAKK</sequence>
<protein>
    <submittedName>
        <fullName evidence="2">Uncharacterized protein</fullName>
    </submittedName>
</protein>
<dbReference type="AlphaFoldDB" id="V9HRS6"/>
<reference evidence="2 3" key="1">
    <citation type="submission" date="2012-05" db="EMBL/GenBank/DDBJ databases">
        <title>The Genome Sequence of Eubacteriaceae bacterium CM2.</title>
        <authorList>
            <consortium name="The Broad Institute Genome Sequencing Platform"/>
            <person name="Earl A."/>
            <person name="Ward D."/>
            <person name="Feldgarden M."/>
            <person name="Gevers D."/>
            <person name="Sizova M."/>
            <person name="Hazen A."/>
            <person name="Epstein S."/>
            <person name="Walker B."/>
            <person name="Young S.K."/>
            <person name="Zeng Q."/>
            <person name="Gargeya S."/>
            <person name="Fitzgerald M."/>
            <person name="Haas B."/>
            <person name="Abouelleil A."/>
            <person name="Alvarado L."/>
            <person name="Arachchi H.M."/>
            <person name="Berlin A."/>
            <person name="Chapman S.B."/>
            <person name="Goldberg J."/>
            <person name="Griggs A."/>
            <person name="Gujja S."/>
            <person name="Hansen M."/>
            <person name="Howarth C."/>
            <person name="Imamovic A."/>
            <person name="Larimer J."/>
            <person name="McCowen C."/>
            <person name="Montmayeur A."/>
            <person name="Murphy C."/>
            <person name="Neiman D."/>
            <person name="Pearson M."/>
            <person name="Priest M."/>
            <person name="Roberts A."/>
            <person name="Saif S."/>
            <person name="Shea T."/>
            <person name="Sisk P."/>
            <person name="Sykes S."/>
            <person name="Wortman J."/>
            <person name="Nusbaum C."/>
            <person name="Birren B."/>
        </authorList>
    </citation>
    <scope>NUCLEOTIDE SEQUENCE [LARGE SCALE GENOMIC DNA]</scope>
    <source>
        <strain evidence="2 3">CM2</strain>
    </source>
</reference>
<dbReference type="HOGENOM" id="CLU_1979436_0_0_9"/>
<evidence type="ECO:0000313" key="2">
    <source>
        <dbReference type="EMBL" id="EHL18510.1"/>
    </source>
</evidence>
<evidence type="ECO:0000256" key="1">
    <source>
        <dbReference type="SAM" id="Coils"/>
    </source>
</evidence>
<dbReference type="RefSeq" id="WP_009527721.1">
    <property type="nucleotide sequence ID" value="NZ_JH815225.1"/>
</dbReference>
<name>V9HRS6_9FIRM</name>
<dbReference type="Proteomes" id="UP000017818">
    <property type="component" value="Unassembled WGS sequence"/>
</dbReference>
<accession>V9HRS6</accession>